<dbReference type="InterPro" id="IPR002035">
    <property type="entry name" value="VWF_A"/>
</dbReference>
<keyword evidence="1" id="KW-0677">Repeat</keyword>
<dbReference type="Pfam" id="PF07699">
    <property type="entry name" value="Ephrin_rec_like"/>
    <property type="match status" value="1"/>
</dbReference>
<dbReference type="PANTHER" id="PTHR46343:SF2">
    <property type="entry name" value="SUSHI_VON WILLEBRAND FACTOR TYPE A_EGF_PENTRAXIN DOMAIN-CONTAINING 1"/>
    <property type="match status" value="1"/>
</dbReference>
<evidence type="ECO:0000313" key="9">
    <source>
        <dbReference type="RefSeq" id="XP_013787705.1"/>
    </source>
</evidence>
<feature type="chain" id="PRO_5045310709" evidence="4">
    <location>
        <begin position="22"/>
        <end position="704"/>
    </location>
</feature>
<evidence type="ECO:0000256" key="4">
    <source>
        <dbReference type="SAM" id="SignalP"/>
    </source>
</evidence>
<dbReference type="RefSeq" id="XP_013787705.1">
    <property type="nucleotide sequence ID" value="XM_013932251.2"/>
</dbReference>
<dbReference type="Gene3D" id="3.40.50.410">
    <property type="entry name" value="von Willebrand factor, type A domain"/>
    <property type="match status" value="1"/>
</dbReference>
<feature type="disulfide bond" evidence="3">
    <location>
        <begin position="438"/>
        <end position="465"/>
    </location>
</feature>
<dbReference type="SMART" id="SM01411">
    <property type="entry name" value="Ephrin_rec_like"/>
    <property type="match status" value="1"/>
</dbReference>
<dbReference type="PRINTS" id="PR00453">
    <property type="entry name" value="VWFADOMAIN"/>
</dbReference>
<dbReference type="InterPro" id="IPR043555">
    <property type="entry name" value="SRPX-like"/>
</dbReference>
<dbReference type="PROSITE" id="PS50825">
    <property type="entry name" value="HYR"/>
    <property type="match status" value="2"/>
</dbReference>
<dbReference type="SMART" id="SM00032">
    <property type="entry name" value="CCP"/>
    <property type="match status" value="3"/>
</dbReference>
<dbReference type="Proteomes" id="UP000694941">
    <property type="component" value="Unplaced"/>
</dbReference>
<feature type="domain" description="VWFA" evidence="5">
    <location>
        <begin position="45"/>
        <end position="215"/>
    </location>
</feature>
<feature type="domain" description="HYR" evidence="6">
    <location>
        <begin position="537"/>
        <end position="621"/>
    </location>
</feature>
<feature type="domain" description="HYR" evidence="6">
    <location>
        <begin position="622"/>
        <end position="704"/>
    </location>
</feature>
<dbReference type="GeneID" id="106471636"/>
<dbReference type="InterPro" id="IPR000436">
    <property type="entry name" value="Sushi_SCR_CCP_dom"/>
</dbReference>
<evidence type="ECO:0000259" key="7">
    <source>
        <dbReference type="PROSITE" id="PS50923"/>
    </source>
</evidence>
<comment type="caution">
    <text evidence="3">Lacks conserved residue(s) required for the propagation of feature annotation.</text>
</comment>
<dbReference type="Gene3D" id="2.10.50.10">
    <property type="entry name" value="Tumor Necrosis Factor Receptor, subunit A, domain 2"/>
    <property type="match status" value="1"/>
</dbReference>
<dbReference type="PROSITE" id="PS50234">
    <property type="entry name" value="VWFA"/>
    <property type="match status" value="1"/>
</dbReference>
<dbReference type="PANTHER" id="PTHR46343">
    <property type="entry name" value="HYR DOMAIN-CONTAINING PROTEIN"/>
    <property type="match status" value="1"/>
</dbReference>
<sequence length="704" mass="78076">MKCKFSFLLLLTLCVLQLSSCQLDLDEDLKTFLGTLETYEQTKNDVVFLLDESGSIGAANFPHEVLFAELIARLLTVSPDTSRVAVVTFSSGHKTHIDYIKNTQGNNMCTLLRDLQSIGYRGGWTHTRDALIQAGDLLKTGRSNSNRVVILISDGQSNNGDPLPIAKELREKGNIIFAVGVADVNKDELLAIASSPKHIYMLKDFKYIQKVNEQLRDDIKELSWDVAKDVSLCDSFCTAKSDCCDDNANCFCGTRGGRYECACGAGYFGSGHRGECKLCPKGTYKTGAGSDLCKSCPSNSTTLEEGSTTIDDCFCIQGYKGNPKKGEPCVPVECVGLAPPDGGVLIPPKCGNIYNSTCSFKCNEGHCPFFCNKTQGPLKQPWHILPSEPRRCLDTRRWSGEEFHCEKIRCSALAYPDNGNHNCTASEFSFGTTCLLSCNKGYTLQGSNLRTCLMNGSWTGVETFCQVVECSPLKINRFLKVKPAPCYKDTNAYLTACQYFCRKGYKLVGGNNDTELGLRQCQADGTWSNFNQRIRCEDATPPNITCPEDYVYNTDFHKPTAYLSWKLPTASDNKQLKEVQIIHPPHVHKPPHHFQIGKTKVVYQAVDHAELSSTCSFSVIIKDKEPPQVKSCPSDIEVAHEKRSDFPVFWDEPEFEDNSGKLQIPIQNKKSGDLFSWGKAVEVKYSVSDLSGNTNKCTFKVKVK</sequence>
<keyword evidence="4" id="KW-0732">Signal</keyword>
<feature type="non-terminal residue" evidence="9">
    <location>
        <position position="704"/>
    </location>
</feature>
<dbReference type="Pfam" id="PF00092">
    <property type="entry name" value="VWA"/>
    <property type="match status" value="1"/>
</dbReference>
<accession>A0ABM1BSB3</accession>
<proteinExistence type="predicted"/>
<evidence type="ECO:0000256" key="3">
    <source>
        <dbReference type="PROSITE-ProRule" id="PRU00302"/>
    </source>
</evidence>
<dbReference type="SUPFAM" id="SSF57535">
    <property type="entry name" value="Complement control module/SCR domain"/>
    <property type="match status" value="2"/>
</dbReference>
<dbReference type="InterPro" id="IPR003410">
    <property type="entry name" value="HYR_dom"/>
</dbReference>
<gene>
    <name evidence="9" type="primary">LOC106471636</name>
</gene>
<feature type="domain" description="Sushi" evidence="7">
    <location>
        <begin position="408"/>
        <end position="467"/>
    </location>
</feature>
<evidence type="ECO:0000259" key="6">
    <source>
        <dbReference type="PROSITE" id="PS50825"/>
    </source>
</evidence>
<dbReference type="Pfam" id="PF02494">
    <property type="entry name" value="HYR"/>
    <property type="match status" value="2"/>
</dbReference>
<name>A0ABM1BSB3_LIMPO</name>
<evidence type="ECO:0000256" key="1">
    <source>
        <dbReference type="ARBA" id="ARBA00022737"/>
    </source>
</evidence>
<dbReference type="CDD" id="cd01450">
    <property type="entry name" value="vWFA_subfamily_ECM"/>
    <property type="match status" value="1"/>
</dbReference>
<dbReference type="InterPro" id="IPR036465">
    <property type="entry name" value="vWFA_dom_sf"/>
</dbReference>
<protein>
    <submittedName>
        <fullName evidence="9">Sushi, von Willebrand factor type A, EGF and pentraxin domain-containing protein 1-like</fullName>
    </submittedName>
</protein>
<dbReference type="Gene3D" id="2.10.70.10">
    <property type="entry name" value="Complement Module, domain 1"/>
    <property type="match status" value="2"/>
</dbReference>
<dbReference type="InterPro" id="IPR011641">
    <property type="entry name" value="Tyr-kin_ephrin_A/B_rcpt-like"/>
</dbReference>
<evidence type="ECO:0000313" key="8">
    <source>
        <dbReference type="Proteomes" id="UP000694941"/>
    </source>
</evidence>
<feature type="signal peptide" evidence="4">
    <location>
        <begin position="1"/>
        <end position="21"/>
    </location>
</feature>
<dbReference type="SUPFAM" id="SSF53300">
    <property type="entry name" value="vWA-like"/>
    <property type="match status" value="1"/>
</dbReference>
<dbReference type="InterPro" id="IPR035976">
    <property type="entry name" value="Sushi/SCR/CCP_sf"/>
</dbReference>
<evidence type="ECO:0000256" key="2">
    <source>
        <dbReference type="ARBA" id="ARBA00023157"/>
    </source>
</evidence>
<dbReference type="Pfam" id="PF00084">
    <property type="entry name" value="Sushi"/>
    <property type="match status" value="2"/>
</dbReference>
<keyword evidence="2 3" id="KW-1015">Disulfide bond</keyword>
<dbReference type="SMART" id="SM00327">
    <property type="entry name" value="VWA"/>
    <property type="match status" value="1"/>
</dbReference>
<feature type="domain" description="Sushi" evidence="7">
    <location>
        <begin position="468"/>
        <end position="538"/>
    </location>
</feature>
<reference evidence="9" key="1">
    <citation type="submission" date="2025-08" db="UniProtKB">
        <authorList>
            <consortium name="RefSeq"/>
        </authorList>
    </citation>
    <scope>IDENTIFICATION</scope>
    <source>
        <tissue evidence="9">Muscle</tissue>
    </source>
</reference>
<dbReference type="PROSITE" id="PS50923">
    <property type="entry name" value="SUSHI"/>
    <property type="match status" value="2"/>
</dbReference>
<evidence type="ECO:0000259" key="5">
    <source>
        <dbReference type="PROSITE" id="PS50234"/>
    </source>
</evidence>
<keyword evidence="8" id="KW-1185">Reference proteome</keyword>
<keyword evidence="3" id="KW-0768">Sushi</keyword>
<organism evidence="8 9">
    <name type="scientific">Limulus polyphemus</name>
    <name type="common">Atlantic horseshoe crab</name>
    <dbReference type="NCBI Taxonomy" id="6850"/>
    <lineage>
        <taxon>Eukaryota</taxon>
        <taxon>Metazoa</taxon>
        <taxon>Ecdysozoa</taxon>
        <taxon>Arthropoda</taxon>
        <taxon>Chelicerata</taxon>
        <taxon>Merostomata</taxon>
        <taxon>Xiphosura</taxon>
        <taxon>Limulidae</taxon>
        <taxon>Limulus</taxon>
    </lineage>
</organism>
<dbReference type="CDD" id="cd00033">
    <property type="entry name" value="CCP"/>
    <property type="match status" value="3"/>
</dbReference>